<name>A0A8J4GPT0_9CHLO</name>
<gene>
    <name evidence="2" type="ORF">Vretimale_14757</name>
</gene>
<feature type="compositionally biased region" description="Polar residues" evidence="1">
    <location>
        <begin position="252"/>
        <end position="261"/>
    </location>
</feature>
<dbReference type="AlphaFoldDB" id="A0A8J4GPT0"/>
<feature type="compositionally biased region" description="Basic and acidic residues" evidence="1">
    <location>
        <begin position="296"/>
        <end position="311"/>
    </location>
</feature>
<organism evidence="2 3">
    <name type="scientific">Volvox reticuliferus</name>
    <dbReference type="NCBI Taxonomy" id="1737510"/>
    <lineage>
        <taxon>Eukaryota</taxon>
        <taxon>Viridiplantae</taxon>
        <taxon>Chlorophyta</taxon>
        <taxon>core chlorophytes</taxon>
        <taxon>Chlorophyceae</taxon>
        <taxon>CS clade</taxon>
        <taxon>Chlamydomonadales</taxon>
        <taxon>Volvocaceae</taxon>
        <taxon>Volvox</taxon>
    </lineage>
</organism>
<feature type="region of interest" description="Disordered" evidence="1">
    <location>
        <begin position="105"/>
        <end position="211"/>
    </location>
</feature>
<dbReference type="EMBL" id="BNCQ01000037">
    <property type="protein sequence ID" value="GIM11208.1"/>
    <property type="molecule type" value="Genomic_DNA"/>
</dbReference>
<evidence type="ECO:0000313" key="2">
    <source>
        <dbReference type="EMBL" id="GIM11208.1"/>
    </source>
</evidence>
<feature type="compositionally biased region" description="Polar residues" evidence="1">
    <location>
        <begin position="121"/>
        <end position="132"/>
    </location>
</feature>
<accession>A0A8J4GPT0</accession>
<feature type="compositionally biased region" description="Low complexity" evidence="1">
    <location>
        <begin position="190"/>
        <end position="202"/>
    </location>
</feature>
<feature type="region of interest" description="Disordered" evidence="1">
    <location>
        <begin position="245"/>
        <end position="318"/>
    </location>
</feature>
<evidence type="ECO:0000256" key="1">
    <source>
        <dbReference type="SAM" id="MobiDB-lite"/>
    </source>
</evidence>
<evidence type="ECO:0000313" key="3">
    <source>
        <dbReference type="Proteomes" id="UP000722791"/>
    </source>
</evidence>
<feature type="non-terminal residue" evidence="2">
    <location>
        <position position="498"/>
    </location>
</feature>
<reference evidence="2" key="1">
    <citation type="journal article" date="2021" name="Proc. Natl. Acad. Sci. U.S.A.">
        <title>Three genomes in the algal genus Volvox reveal the fate of a haploid sex-determining region after a transition to homothallism.</title>
        <authorList>
            <person name="Yamamoto K."/>
            <person name="Hamaji T."/>
            <person name="Kawai-Toyooka H."/>
            <person name="Matsuzaki R."/>
            <person name="Takahashi F."/>
            <person name="Nishimura Y."/>
            <person name="Kawachi M."/>
            <person name="Noguchi H."/>
            <person name="Minakuchi Y."/>
            <person name="Umen J.G."/>
            <person name="Toyoda A."/>
            <person name="Nozaki H."/>
        </authorList>
    </citation>
    <scope>NUCLEOTIDE SEQUENCE</scope>
    <source>
        <strain evidence="2">NIES-3785</strain>
    </source>
</reference>
<protein>
    <submittedName>
        <fullName evidence="2">Uncharacterized protein</fullName>
    </submittedName>
</protein>
<sequence length="498" mass="53591">MHEERAAFHNTERSLPATSGAFSRYVGFKWRGTQASWRFPRRSWSLYPKVYSLSPWGEQRKPSVAVSVSAANAQLLKQMMNDPGISDDRSDRTAAASTLEGCVDQQVGRPVSRSTQRHNRSVGTSNTTSCAAGTSERVVRGIAGPRLGTLGPGDSGPAPDARPSPPLPAVQGLRQRQQQQQRRRSVAIPGTVRSAMSRSSSSGGNGGPVGRLAEVLTAAPPAEGDVEEGAGRVADVDGAFLSESDGVRGEQEQQLQPYCRNSSGGDSIGSNGGHAGSNGNSTINGTGGGGQHQHHHSSEHESADLAADDGHQSAPALCRSRSGVSGQFIPVRTAYLTTSLLLSPPEVVLERLEAGMRQGCTSYENTRNHGERATKMLQALFAQGRLDQSGLERRLEALAEALRRVRRWLSVAMELVSERLTGPPDQLMLRLHQAWRKKHMRGLQEVACCAAEELRQLVSSDLHPAPALLPQQLEAVDLVVRVRTPGKLLLQMQLAEEE</sequence>
<dbReference type="Proteomes" id="UP000722791">
    <property type="component" value="Unassembled WGS sequence"/>
</dbReference>
<feature type="compositionally biased region" description="Gly residues" evidence="1">
    <location>
        <begin position="266"/>
        <end position="276"/>
    </location>
</feature>
<proteinExistence type="predicted"/>
<comment type="caution">
    <text evidence="2">The sequence shown here is derived from an EMBL/GenBank/DDBJ whole genome shotgun (WGS) entry which is preliminary data.</text>
</comment>